<dbReference type="AlphaFoldDB" id="A0A2I8VLP0"/>
<dbReference type="GO" id="GO:0016887">
    <property type="term" value="F:ATP hydrolysis activity"/>
    <property type="evidence" value="ECO:0007669"/>
    <property type="project" value="InterPro"/>
</dbReference>
<keyword evidence="2" id="KW-0067">ATP-binding</keyword>
<evidence type="ECO:0000313" key="5">
    <source>
        <dbReference type="EMBL" id="AUV82853.1"/>
    </source>
</evidence>
<evidence type="ECO:0000259" key="4">
    <source>
        <dbReference type="Pfam" id="PF17863"/>
    </source>
</evidence>
<dbReference type="FunFam" id="3.40.50.300:FF:000640">
    <property type="entry name" value="MoxR family ATPase"/>
    <property type="match status" value="1"/>
</dbReference>
<dbReference type="EMBL" id="CP026309">
    <property type="protein sequence ID" value="AUV82853.1"/>
    <property type="molecule type" value="Genomic_DNA"/>
</dbReference>
<dbReference type="PANTHER" id="PTHR42759">
    <property type="entry name" value="MOXR FAMILY PROTEIN"/>
    <property type="match status" value="1"/>
</dbReference>
<dbReference type="KEGG" id="srub:C2R22_15405"/>
<gene>
    <name evidence="5" type="ORF">C2R22_15405</name>
</gene>
<dbReference type="OrthoDB" id="24581at2157"/>
<dbReference type="Pfam" id="PF07726">
    <property type="entry name" value="AAA_3"/>
    <property type="match status" value="1"/>
</dbReference>
<evidence type="ECO:0000313" key="6">
    <source>
        <dbReference type="Proteomes" id="UP000236584"/>
    </source>
</evidence>
<dbReference type="Gene3D" id="1.10.8.80">
    <property type="entry name" value="Magnesium chelatase subunit I, C-Terminal domain"/>
    <property type="match status" value="1"/>
</dbReference>
<proteinExistence type="predicted"/>
<dbReference type="PANTHER" id="PTHR42759:SF1">
    <property type="entry name" value="MAGNESIUM-CHELATASE SUBUNIT CHLD"/>
    <property type="match status" value="1"/>
</dbReference>
<keyword evidence="6" id="KW-1185">Reference proteome</keyword>
<dbReference type="InterPro" id="IPR027417">
    <property type="entry name" value="P-loop_NTPase"/>
</dbReference>
<feature type="domain" description="ATPase AAA-3" evidence="3">
    <location>
        <begin position="38"/>
        <end position="166"/>
    </location>
</feature>
<feature type="domain" description="ChlI/MoxR AAA lid" evidence="4">
    <location>
        <begin position="233"/>
        <end position="305"/>
    </location>
</feature>
<dbReference type="RefSeq" id="WP_103426542.1">
    <property type="nucleotide sequence ID" value="NZ_CP026309.1"/>
</dbReference>
<evidence type="ECO:0000256" key="1">
    <source>
        <dbReference type="ARBA" id="ARBA00022741"/>
    </source>
</evidence>
<dbReference type="SUPFAM" id="SSF52540">
    <property type="entry name" value="P-loop containing nucleoside triphosphate hydrolases"/>
    <property type="match status" value="1"/>
</dbReference>
<reference evidence="5 6" key="1">
    <citation type="submission" date="2018-01" db="EMBL/GenBank/DDBJ databases">
        <title>Complete genome sequence of Salinigranum rubrum GX10T, an extremely halophilic archaeon isolated from a marine solar saltern.</title>
        <authorList>
            <person name="Han S."/>
        </authorList>
    </citation>
    <scope>NUCLEOTIDE SEQUENCE [LARGE SCALE GENOMIC DNA]</scope>
    <source>
        <strain evidence="5 6">GX10</strain>
    </source>
</reference>
<evidence type="ECO:0000259" key="3">
    <source>
        <dbReference type="Pfam" id="PF07726"/>
    </source>
</evidence>
<evidence type="ECO:0000256" key="2">
    <source>
        <dbReference type="ARBA" id="ARBA00022840"/>
    </source>
</evidence>
<dbReference type="GO" id="GO:0005524">
    <property type="term" value="F:ATP binding"/>
    <property type="evidence" value="ECO:0007669"/>
    <property type="project" value="UniProtKB-KW"/>
</dbReference>
<dbReference type="Pfam" id="PF17863">
    <property type="entry name" value="AAA_lid_2"/>
    <property type="match status" value="1"/>
</dbReference>
<dbReference type="InterPro" id="IPR050764">
    <property type="entry name" value="CbbQ/NirQ/NorQ/GpvN"/>
</dbReference>
<dbReference type="InterPro" id="IPR011703">
    <property type="entry name" value="ATPase_AAA-3"/>
</dbReference>
<dbReference type="GeneID" id="35593507"/>
<keyword evidence="1" id="KW-0547">Nucleotide-binding</keyword>
<organism evidence="5 6">
    <name type="scientific">Salinigranum rubrum</name>
    <dbReference type="NCBI Taxonomy" id="755307"/>
    <lineage>
        <taxon>Archaea</taxon>
        <taxon>Methanobacteriati</taxon>
        <taxon>Methanobacteriota</taxon>
        <taxon>Stenosarchaea group</taxon>
        <taxon>Halobacteria</taxon>
        <taxon>Halobacteriales</taxon>
        <taxon>Haloferacaceae</taxon>
        <taxon>Salinigranum</taxon>
    </lineage>
</organism>
<protein>
    <submittedName>
        <fullName evidence="5">Magnesium chelatase</fullName>
    </submittedName>
</protein>
<name>A0A2I8VLP0_9EURY</name>
<dbReference type="InterPro" id="IPR041628">
    <property type="entry name" value="ChlI/MoxR_AAA_lid"/>
</dbReference>
<accession>A0A2I8VLP0</accession>
<dbReference type="Gene3D" id="3.40.50.300">
    <property type="entry name" value="P-loop containing nucleotide triphosphate hydrolases"/>
    <property type="match status" value="1"/>
</dbReference>
<dbReference type="PIRSF" id="PIRSF002849">
    <property type="entry name" value="AAA_ATPase_chaperone_MoxR_prd"/>
    <property type="match status" value="1"/>
</dbReference>
<sequence>MTHAETLYEALCAEMSKVLIGNEPVVEGLTVALLTRGHVLVEGIPGVAKTTIANLFAIAMGLEYHRIQMTPDMLPADVTGSEVYDQRTSEFTIRPGPVFANIVLADEINRATPKTQSALLEAMQERQVTIGGETRRLPDPFMLIATQNPIEMEGTFRLPKAQNDRFQQKLIVEVLKGQDELDLINRFDDTPQLGPEAVSAVVTMADVRRAQREVEAIHVSDRLKEYILALVDATREHPDIEYGTSSRTTLAFLSTSKAYAAIDGRDYVVPDDVIRLAPSILRHRLTLSSEAELDGVTPEEIIDEIVSTVPVPGDAEDVPHDSLTSPSES</sequence>
<dbReference type="Proteomes" id="UP000236584">
    <property type="component" value="Chromosome"/>
</dbReference>